<accession>A0A319EV47</accession>
<dbReference type="OrthoDB" id="5367135at2759"/>
<dbReference type="VEuPathDB" id="FungiDB:BO78DRAFT_98736"/>
<keyword evidence="2" id="KW-1185">Reference proteome</keyword>
<proteinExistence type="predicted"/>
<dbReference type="AlphaFoldDB" id="A0A319EV47"/>
<organism evidence="1 2">
    <name type="scientific">Aspergillus sclerotiicarbonarius (strain CBS 121057 / IBT 28362)</name>
    <dbReference type="NCBI Taxonomy" id="1448318"/>
    <lineage>
        <taxon>Eukaryota</taxon>
        <taxon>Fungi</taxon>
        <taxon>Dikarya</taxon>
        <taxon>Ascomycota</taxon>
        <taxon>Pezizomycotina</taxon>
        <taxon>Eurotiomycetes</taxon>
        <taxon>Eurotiomycetidae</taxon>
        <taxon>Eurotiales</taxon>
        <taxon>Aspergillaceae</taxon>
        <taxon>Aspergillus</taxon>
        <taxon>Aspergillus subgen. Circumdati</taxon>
    </lineage>
</organism>
<protein>
    <recommendedName>
        <fullName evidence="3">Fucose-specific lectin</fullName>
    </recommendedName>
</protein>
<evidence type="ECO:0000313" key="1">
    <source>
        <dbReference type="EMBL" id="PYI11658.1"/>
    </source>
</evidence>
<gene>
    <name evidence="1" type="ORF">BO78DRAFT_98736</name>
</gene>
<reference evidence="1 2" key="1">
    <citation type="submission" date="2018-02" db="EMBL/GenBank/DDBJ databases">
        <title>The genomes of Aspergillus section Nigri reveals drivers in fungal speciation.</title>
        <authorList>
            <consortium name="DOE Joint Genome Institute"/>
            <person name="Vesth T.C."/>
            <person name="Nybo J."/>
            <person name="Theobald S."/>
            <person name="Brandl J."/>
            <person name="Frisvad J.C."/>
            <person name="Nielsen K.F."/>
            <person name="Lyhne E.K."/>
            <person name="Kogle M.E."/>
            <person name="Kuo A."/>
            <person name="Riley R."/>
            <person name="Clum A."/>
            <person name="Nolan M."/>
            <person name="Lipzen A."/>
            <person name="Salamov A."/>
            <person name="Henrissat B."/>
            <person name="Wiebenga A."/>
            <person name="De vries R.P."/>
            <person name="Grigoriev I.V."/>
            <person name="Mortensen U.H."/>
            <person name="Andersen M.R."/>
            <person name="Baker S.E."/>
        </authorList>
    </citation>
    <scope>NUCLEOTIDE SEQUENCE [LARGE SCALE GENOMIC DNA]</scope>
    <source>
        <strain evidence="1 2">CBS 121057</strain>
    </source>
</reference>
<evidence type="ECO:0000313" key="2">
    <source>
        <dbReference type="Proteomes" id="UP000248423"/>
    </source>
</evidence>
<evidence type="ECO:0008006" key="3">
    <source>
        <dbReference type="Google" id="ProtNLM"/>
    </source>
</evidence>
<dbReference type="SUPFAM" id="SSF89372">
    <property type="entry name" value="Fucose-specific lectin"/>
    <property type="match status" value="1"/>
</dbReference>
<name>A0A319EV47_ASPSB</name>
<dbReference type="Gene3D" id="2.120.10.70">
    <property type="entry name" value="Fucose-specific lectin"/>
    <property type="match status" value="1"/>
</dbReference>
<dbReference type="Proteomes" id="UP000248423">
    <property type="component" value="Unassembled WGS sequence"/>
</dbReference>
<sequence>MDVSIDDVVYLLTIPAGALSRDGSTMYFIEVDEDGELLEKHWNGNEITGQYSISEGVKESSSAKYLLNDDVRRVFFPSAENVLQCYEYDESEEDWNLVDLQTAEESLIIHPDSKISGCFNGNDQLIFFQDASGRLQGLRIAQSGECSSLPLFENTPETPFIHTAYEADDDSIHVLYLDDSNTIHDMKLDANTEWQDTIVEGEGFGNHQVLSFIKTATDDEGTSGFLAISTNNLVLYINQQGERIDLGSFNRKRFASATSEECAPELYTQTKNLVRALSGKPKK</sequence>
<dbReference type="EMBL" id="KZ826317">
    <property type="protein sequence ID" value="PYI11658.1"/>
    <property type="molecule type" value="Genomic_DNA"/>
</dbReference>